<evidence type="ECO:0000313" key="13">
    <source>
        <dbReference type="EMBL" id="OCF62035.1"/>
    </source>
</evidence>
<dbReference type="AlphaFoldDB" id="A0A1B9J2P3"/>
<evidence type="ECO:0000259" key="12">
    <source>
        <dbReference type="PROSITE" id="PS51384"/>
    </source>
</evidence>
<comment type="subcellular location">
    <subcellularLocation>
        <location evidence="1">Membrane</location>
        <topology evidence="1">Multi-pass membrane protein</topology>
    </subcellularLocation>
</comment>
<proteinExistence type="inferred from homology"/>
<dbReference type="OrthoDB" id="17725at2759"/>
<dbReference type="PANTHER" id="PTHR32361:SF23">
    <property type="entry name" value="FERRIC-CHELATE REDUCTASE"/>
    <property type="match status" value="1"/>
</dbReference>
<reference evidence="14" key="2">
    <citation type="submission" date="2013-12" db="EMBL/GenBank/DDBJ databases">
        <title>Evolution of pathogenesis and genome organization in the Tremellales.</title>
        <authorList>
            <person name="Cuomo C."/>
            <person name="Litvintseva A."/>
            <person name="Heitman J."/>
            <person name="Chen Y."/>
            <person name="Sun S."/>
            <person name="Springer D."/>
            <person name="Dromer F."/>
            <person name="Young S."/>
            <person name="Zeng Q."/>
            <person name="Chapman S."/>
            <person name="Gujja S."/>
            <person name="Saif S."/>
            <person name="Birren B."/>
        </authorList>
    </citation>
    <scope>NUCLEOTIDE SEQUENCE [LARGE SCALE GENOMIC DNA]</scope>
    <source>
        <strain evidence="14">CBS 10435</strain>
    </source>
</reference>
<sequence>MLERRSVMGAGVIPGQVDSKGRYVPTAAERTAYQAARIPWADQVVYGYYTLGFLCGLLGVYTILNGLWKLRVRYSIGTKSKIYVNVTSLLRMLTYPQLPHLQWLTWIWTFGPLGPNILLFAGLIFATGFTFINEYYYYPPFYGSAPLYLRSEWIAMATLPFVYVLGSKRNIISVLTGVSHEKLQVLHQGSAFNFTYMSLVHTVAACIRAIRERGLKGTLAVNEVYVSGFVALAPLLILFAGALPPFSRKSFYESFYWIHIVMAVFFAGAMFWHGYQTLDSDAYMIAAIVLFLTSATTRLVFIILNNPVLHRAHVELLNNETIKMVVPTLYINWSAGQHVFIRFMGMGWRSLDSHPFTIANSPLALASIRDGDLEKSNTLHPALAKVNAKGSVKEMVFLLKPLSGFTKDLYHKAKSGQSQYKVLIDGPYGDANVGQDLEAFDRVLILTGGTGITWALSVLQDLVNREDGNAREITLVWAVKKISSMKWFERELQFIRTNHPNVHIQHYVTVESLTQLPAIPSPSADHSDPAGSSEDDTPSTEKRLNLVGSSKSDRDWNWNQGRPNLPNIIERTVATTQGSLAIAACGPPQFLTDCSNAVTKAQIGILTGSYPNVNEVYLKSESYGW</sequence>
<dbReference type="PANTHER" id="PTHR32361">
    <property type="entry name" value="FERRIC/CUPRIC REDUCTASE TRANSMEMBRANE COMPONENT"/>
    <property type="match status" value="1"/>
</dbReference>
<dbReference type="SFLD" id="SFLDG01168">
    <property type="entry name" value="Ferric_reductase_subgroup_(FRE"/>
    <property type="match status" value="1"/>
</dbReference>
<dbReference type="GO" id="GO:0000293">
    <property type="term" value="F:ferric-chelate reductase activity"/>
    <property type="evidence" value="ECO:0007669"/>
    <property type="project" value="UniProtKB-ARBA"/>
</dbReference>
<dbReference type="InterPro" id="IPR017927">
    <property type="entry name" value="FAD-bd_FR_type"/>
</dbReference>
<evidence type="ECO:0000256" key="10">
    <source>
        <dbReference type="SAM" id="MobiDB-lite"/>
    </source>
</evidence>
<feature type="transmembrane region" description="Helical" evidence="11">
    <location>
        <begin position="147"/>
        <end position="165"/>
    </location>
</feature>
<feature type="transmembrane region" description="Helical" evidence="11">
    <location>
        <begin position="46"/>
        <end position="68"/>
    </location>
</feature>
<name>A0A1B9J2P3_9TREE</name>
<gene>
    <name evidence="13" type="ORF">L486_01701</name>
</gene>
<evidence type="ECO:0000256" key="6">
    <source>
        <dbReference type="ARBA" id="ARBA00022989"/>
    </source>
</evidence>
<keyword evidence="9 11" id="KW-0472">Membrane</keyword>
<evidence type="ECO:0000256" key="3">
    <source>
        <dbReference type="ARBA" id="ARBA00022448"/>
    </source>
</evidence>
<dbReference type="GO" id="GO:0006879">
    <property type="term" value="P:intracellular iron ion homeostasis"/>
    <property type="evidence" value="ECO:0007669"/>
    <property type="project" value="TreeGrafter"/>
</dbReference>
<dbReference type="GO" id="GO:0015677">
    <property type="term" value="P:copper ion import"/>
    <property type="evidence" value="ECO:0007669"/>
    <property type="project" value="TreeGrafter"/>
</dbReference>
<evidence type="ECO:0000256" key="2">
    <source>
        <dbReference type="ARBA" id="ARBA00006278"/>
    </source>
</evidence>
<reference evidence="13 14" key="1">
    <citation type="submission" date="2013-07" db="EMBL/GenBank/DDBJ databases">
        <title>The Genome Sequence of Kwoniella mangroviensis CBS10435.</title>
        <authorList>
            <consortium name="The Broad Institute Genome Sequencing Platform"/>
            <person name="Cuomo C."/>
            <person name="Litvintseva A."/>
            <person name="Chen Y."/>
            <person name="Heitman J."/>
            <person name="Sun S."/>
            <person name="Springer D."/>
            <person name="Dromer F."/>
            <person name="Young S.K."/>
            <person name="Zeng Q."/>
            <person name="Gargeya S."/>
            <person name="Fitzgerald M."/>
            <person name="Abouelleil A."/>
            <person name="Alvarado L."/>
            <person name="Berlin A.M."/>
            <person name="Chapman S.B."/>
            <person name="Dewar J."/>
            <person name="Goldberg J."/>
            <person name="Griggs A."/>
            <person name="Gujja S."/>
            <person name="Hansen M."/>
            <person name="Howarth C."/>
            <person name="Imamovic A."/>
            <person name="Larimer J."/>
            <person name="McCowan C."/>
            <person name="Murphy C."/>
            <person name="Pearson M."/>
            <person name="Priest M."/>
            <person name="Roberts A."/>
            <person name="Saif S."/>
            <person name="Shea T."/>
            <person name="Sykes S."/>
            <person name="Wortman J."/>
            <person name="Nusbaum C."/>
            <person name="Birren B."/>
        </authorList>
    </citation>
    <scope>NUCLEOTIDE SEQUENCE [LARGE SCALE GENOMIC DNA]</scope>
    <source>
        <strain evidence="13 14">CBS 10435</strain>
    </source>
</reference>
<keyword evidence="8" id="KW-0406">Ion transport</keyword>
<evidence type="ECO:0000256" key="1">
    <source>
        <dbReference type="ARBA" id="ARBA00004141"/>
    </source>
</evidence>
<dbReference type="SUPFAM" id="SSF52343">
    <property type="entry name" value="Ferredoxin reductase-like, C-terminal NADP-linked domain"/>
    <property type="match status" value="1"/>
</dbReference>
<dbReference type="InterPro" id="IPR013112">
    <property type="entry name" value="FAD-bd_8"/>
</dbReference>
<feature type="region of interest" description="Disordered" evidence="10">
    <location>
        <begin position="518"/>
        <end position="543"/>
    </location>
</feature>
<dbReference type="Gene3D" id="3.40.50.80">
    <property type="entry name" value="Nucleotide-binding domain of ferredoxin-NADP reductase (FNR) module"/>
    <property type="match status" value="1"/>
</dbReference>
<keyword evidence="6 11" id="KW-1133">Transmembrane helix</keyword>
<feature type="transmembrane region" description="Helical" evidence="11">
    <location>
        <begin position="255"/>
        <end position="275"/>
    </location>
</feature>
<dbReference type="InterPro" id="IPR051410">
    <property type="entry name" value="Ferric/Cupric_Reductase"/>
</dbReference>
<accession>A0A1B9J2P3</accession>
<dbReference type="STRING" id="1331196.A0A1B9J2P3"/>
<dbReference type="PROSITE" id="PS51384">
    <property type="entry name" value="FAD_FR"/>
    <property type="match status" value="1"/>
</dbReference>
<keyword evidence="7" id="KW-0560">Oxidoreductase</keyword>
<keyword evidence="5" id="KW-0249">Electron transport</keyword>
<evidence type="ECO:0000256" key="7">
    <source>
        <dbReference type="ARBA" id="ARBA00023002"/>
    </source>
</evidence>
<evidence type="ECO:0000313" key="14">
    <source>
        <dbReference type="Proteomes" id="UP000092583"/>
    </source>
</evidence>
<keyword evidence="14" id="KW-1185">Reference proteome</keyword>
<organism evidence="13 14">
    <name type="scientific">Kwoniella mangroviensis CBS 10435</name>
    <dbReference type="NCBI Taxonomy" id="1331196"/>
    <lineage>
        <taxon>Eukaryota</taxon>
        <taxon>Fungi</taxon>
        <taxon>Dikarya</taxon>
        <taxon>Basidiomycota</taxon>
        <taxon>Agaricomycotina</taxon>
        <taxon>Tremellomycetes</taxon>
        <taxon>Tremellales</taxon>
        <taxon>Cryptococcaceae</taxon>
        <taxon>Kwoniella</taxon>
    </lineage>
</organism>
<feature type="transmembrane region" description="Helical" evidence="11">
    <location>
        <begin position="282"/>
        <end position="304"/>
    </location>
</feature>
<dbReference type="Pfam" id="PF08030">
    <property type="entry name" value="NAD_binding_6"/>
    <property type="match status" value="1"/>
</dbReference>
<evidence type="ECO:0000256" key="9">
    <source>
        <dbReference type="ARBA" id="ARBA00023136"/>
    </source>
</evidence>
<evidence type="ECO:0000256" key="8">
    <source>
        <dbReference type="ARBA" id="ARBA00023065"/>
    </source>
</evidence>
<dbReference type="CDD" id="cd06186">
    <property type="entry name" value="NOX_Duox_like_FAD_NADP"/>
    <property type="match status" value="1"/>
</dbReference>
<comment type="similarity">
    <text evidence="2">Belongs to the ferric reductase (FRE) family.</text>
</comment>
<dbReference type="Pfam" id="PF08022">
    <property type="entry name" value="FAD_binding_8"/>
    <property type="match status" value="1"/>
</dbReference>
<dbReference type="Proteomes" id="UP000092583">
    <property type="component" value="Unassembled WGS sequence"/>
</dbReference>
<feature type="transmembrane region" description="Helical" evidence="11">
    <location>
        <begin position="118"/>
        <end position="138"/>
    </location>
</feature>
<dbReference type="Pfam" id="PF01794">
    <property type="entry name" value="Ferric_reduct"/>
    <property type="match status" value="1"/>
</dbReference>
<dbReference type="InterPro" id="IPR013121">
    <property type="entry name" value="Fe_red_NAD-bd_6"/>
</dbReference>
<protein>
    <recommendedName>
        <fullName evidence="12">FAD-binding FR-type domain-containing protein</fullName>
    </recommendedName>
</protein>
<dbReference type="GO" id="GO:0005886">
    <property type="term" value="C:plasma membrane"/>
    <property type="evidence" value="ECO:0007669"/>
    <property type="project" value="TreeGrafter"/>
</dbReference>
<keyword evidence="3" id="KW-0813">Transport</keyword>
<evidence type="ECO:0000256" key="5">
    <source>
        <dbReference type="ARBA" id="ARBA00022982"/>
    </source>
</evidence>
<feature type="transmembrane region" description="Helical" evidence="11">
    <location>
        <begin position="219"/>
        <end position="243"/>
    </location>
</feature>
<dbReference type="EMBL" id="KI669459">
    <property type="protein sequence ID" value="OCF62035.1"/>
    <property type="molecule type" value="Genomic_DNA"/>
</dbReference>
<evidence type="ECO:0000256" key="4">
    <source>
        <dbReference type="ARBA" id="ARBA00022692"/>
    </source>
</evidence>
<feature type="domain" description="FAD-binding FR-type" evidence="12">
    <location>
        <begin position="270"/>
        <end position="434"/>
    </location>
</feature>
<dbReference type="InterPro" id="IPR039261">
    <property type="entry name" value="FNR_nucleotide-bd"/>
</dbReference>
<keyword evidence="4 11" id="KW-0812">Transmembrane</keyword>
<dbReference type="SFLD" id="SFLDS00052">
    <property type="entry name" value="Ferric_Reductase_Domain"/>
    <property type="match status" value="1"/>
</dbReference>
<evidence type="ECO:0000256" key="11">
    <source>
        <dbReference type="SAM" id="Phobius"/>
    </source>
</evidence>
<dbReference type="GO" id="GO:0006826">
    <property type="term" value="P:iron ion transport"/>
    <property type="evidence" value="ECO:0007669"/>
    <property type="project" value="TreeGrafter"/>
</dbReference>
<dbReference type="InterPro" id="IPR013130">
    <property type="entry name" value="Fe3_Rdtase_TM_dom"/>
</dbReference>